<dbReference type="InterPro" id="IPR020149">
    <property type="entry name" value="Uncharacterised_C02F5.10"/>
</dbReference>
<protein>
    <submittedName>
        <fullName evidence="2">Uncharacterized protein</fullName>
    </submittedName>
</protein>
<gene>
    <name evidence="2" type="ORF">TELCIR_12399</name>
</gene>
<keyword evidence="3" id="KW-1185">Reference proteome</keyword>
<feature type="region of interest" description="Disordered" evidence="1">
    <location>
        <begin position="1"/>
        <end position="32"/>
    </location>
</feature>
<dbReference type="OrthoDB" id="5862792at2759"/>
<sequence length="141" mass="15925">MLPSSVTMQAIPADQHGEHLSSLSDTEWEGGEQAYPSDYLNLLRDDDKIQVFAAPEKAADYQMKLEERRRQKRLQKLSKKMEEAMAKGPRPIESFADLVEEITKMLNEDKQMNNGVKVHISVKVFGPDGKEYKATTVATAK</sequence>
<organism evidence="2 3">
    <name type="scientific">Teladorsagia circumcincta</name>
    <name type="common">Brown stomach worm</name>
    <name type="synonym">Ostertagia circumcincta</name>
    <dbReference type="NCBI Taxonomy" id="45464"/>
    <lineage>
        <taxon>Eukaryota</taxon>
        <taxon>Metazoa</taxon>
        <taxon>Ecdysozoa</taxon>
        <taxon>Nematoda</taxon>
        <taxon>Chromadorea</taxon>
        <taxon>Rhabditida</taxon>
        <taxon>Rhabditina</taxon>
        <taxon>Rhabditomorpha</taxon>
        <taxon>Strongyloidea</taxon>
        <taxon>Trichostrongylidae</taxon>
        <taxon>Teladorsagia</taxon>
    </lineage>
</organism>
<evidence type="ECO:0000313" key="3">
    <source>
        <dbReference type="Proteomes" id="UP000230423"/>
    </source>
</evidence>
<dbReference type="Pfam" id="PF17309">
    <property type="entry name" value="DUF5356"/>
    <property type="match status" value="1"/>
</dbReference>
<evidence type="ECO:0000313" key="2">
    <source>
        <dbReference type="EMBL" id="PIO65905.1"/>
    </source>
</evidence>
<dbReference type="EMBL" id="KZ348633">
    <property type="protein sequence ID" value="PIO65905.1"/>
    <property type="molecule type" value="Genomic_DNA"/>
</dbReference>
<name>A0A2G9U6V2_TELCI</name>
<reference evidence="2 3" key="1">
    <citation type="submission" date="2015-09" db="EMBL/GenBank/DDBJ databases">
        <title>Draft genome of the parasitic nematode Teladorsagia circumcincta isolate WARC Sus (inbred).</title>
        <authorList>
            <person name="Mitreva M."/>
        </authorList>
    </citation>
    <scope>NUCLEOTIDE SEQUENCE [LARGE SCALE GENOMIC DNA]</scope>
    <source>
        <strain evidence="2 3">S</strain>
    </source>
</reference>
<accession>A0A2G9U6V2</accession>
<evidence type="ECO:0000256" key="1">
    <source>
        <dbReference type="SAM" id="MobiDB-lite"/>
    </source>
</evidence>
<proteinExistence type="predicted"/>
<dbReference type="Proteomes" id="UP000230423">
    <property type="component" value="Unassembled WGS sequence"/>
</dbReference>
<dbReference type="AlphaFoldDB" id="A0A2G9U6V2"/>